<keyword evidence="2" id="KW-1185">Reference proteome</keyword>
<organism evidence="1 2">
    <name type="scientific">Periplaneta americana</name>
    <name type="common">American cockroach</name>
    <name type="synonym">Blatta americana</name>
    <dbReference type="NCBI Taxonomy" id="6978"/>
    <lineage>
        <taxon>Eukaryota</taxon>
        <taxon>Metazoa</taxon>
        <taxon>Ecdysozoa</taxon>
        <taxon>Arthropoda</taxon>
        <taxon>Hexapoda</taxon>
        <taxon>Insecta</taxon>
        <taxon>Pterygota</taxon>
        <taxon>Neoptera</taxon>
        <taxon>Polyneoptera</taxon>
        <taxon>Dictyoptera</taxon>
        <taxon>Blattodea</taxon>
        <taxon>Blattoidea</taxon>
        <taxon>Blattidae</taxon>
        <taxon>Blattinae</taxon>
        <taxon>Periplaneta</taxon>
    </lineage>
</organism>
<comment type="caution">
    <text evidence="1">The sequence shown here is derived from an EMBL/GenBank/DDBJ whole genome shotgun (WGS) entry which is preliminary data.</text>
</comment>
<protein>
    <submittedName>
        <fullName evidence="1">Uncharacterized protein</fullName>
    </submittedName>
</protein>
<dbReference type="Proteomes" id="UP001148838">
    <property type="component" value="Unassembled WGS sequence"/>
</dbReference>
<name>A0ABQ8S616_PERAM</name>
<accession>A0ABQ8S616</accession>
<evidence type="ECO:0000313" key="2">
    <source>
        <dbReference type="Proteomes" id="UP001148838"/>
    </source>
</evidence>
<dbReference type="EMBL" id="JAJSOF020000036">
    <property type="protein sequence ID" value="KAJ4429352.1"/>
    <property type="molecule type" value="Genomic_DNA"/>
</dbReference>
<proteinExistence type="predicted"/>
<dbReference type="PANTHER" id="PTHR34415:SF1">
    <property type="entry name" value="INTEGRASE CATALYTIC DOMAIN-CONTAINING PROTEIN"/>
    <property type="match status" value="1"/>
</dbReference>
<dbReference type="PANTHER" id="PTHR34415">
    <property type="entry name" value="INTEGRASE CATALYTIC DOMAIN-CONTAINING PROTEIN"/>
    <property type="match status" value="1"/>
</dbReference>
<gene>
    <name evidence="1" type="ORF">ANN_26357</name>
</gene>
<reference evidence="1 2" key="1">
    <citation type="journal article" date="2022" name="Allergy">
        <title>Genome assembly and annotation of Periplaneta americana reveal a comprehensive cockroach allergen profile.</title>
        <authorList>
            <person name="Wang L."/>
            <person name="Xiong Q."/>
            <person name="Saelim N."/>
            <person name="Wang L."/>
            <person name="Nong W."/>
            <person name="Wan A.T."/>
            <person name="Shi M."/>
            <person name="Liu X."/>
            <person name="Cao Q."/>
            <person name="Hui J.H.L."/>
            <person name="Sookrung N."/>
            <person name="Leung T.F."/>
            <person name="Tungtrongchitr A."/>
            <person name="Tsui S.K.W."/>
        </authorList>
    </citation>
    <scope>NUCLEOTIDE SEQUENCE [LARGE SCALE GENOMIC DNA]</scope>
    <source>
        <strain evidence="1">PWHHKU_190912</strain>
    </source>
</reference>
<sequence>MDYGKNLQLPYISPNDVYYKRQLSTYAFNIHVLSSAESVFYLYPETEEKKGSDDVYSLVHHFMDNFLHPTVKHLDIFYDSCSGQEKNFTLFRFLYNFINMEEKLESIKVTFPARGHSSMECDKNMGLINSKAKAELAKDWFRIFEEARQNPSPFKEVEVNHDFFRKWTVFLDDMTERTLPISAEKFSDLQHLARFCTREAADIYTAIKYNK</sequence>
<evidence type="ECO:0000313" key="1">
    <source>
        <dbReference type="EMBL" id="KAJ4429352.1"/>
    </source>
</evidence>